<reference evidence="2" key="1">
    <citation type="submission" date="2020-06" db="EMBL/GenBank/DDBJ databases">
        <authorList>
            <person name="Li T."/>
            <person name="Hu X."/>
            <person name="Zhang T."/>
            <person name="Song X."/>
            <person name="Zhang H."/>
            <person name="Dai N."/>
            <person name="Sheng W."/>
            <person name="Hou X."/>
            <person name="Wei L."/>
        </authorList>
    </citation>
    <scope>NUCLEOTIDE SEQUENCE</scope>
    <source>
        <strain evidence="2">K16</strain>
        <tissue evidence="2">Leaf</tissue>
    </source>
</reference>
<reference evidence="2" key="2">
    <citation type="journal article" date="2024" name="Plant">
        <title>Genomic evolution and insights into agronomic trait innovations of Sesamum species.</title>
        <authorList>
            <person name="Miao H."/>
            <person name="Wang L."/>
            <person name="Qu L."/>
            <person name="Liu H."/>
            <person name="Sun Y."/>
            <person name="Le M."/>
            <person name="Wang Q."/>
            <person name="Wei S."/>
            <person name="Zheng Y."/>
            <person name="Lin W."/>
            <person name="Duan Y."/>
            <person name="Cao H."/>
            <person name="Xiong S."/>
            <person name="Wang X."/>
            <person name="Wei L."/>
            <person name="Li C."/>
            <person name="Ma Q."/>
            <person name="Ju M."/>
            <person name="Zhao R."/>
            <person name="Li G."/>
            <person name="Mu C."/>
            <person name="Tian Q."/>
            <person name="Mei H."/>
            <person name="Zhang T."/>
            <person name="Gao T."/>
            <person name="Zhang H."/>
        </authorList>
    </citation>
    <scope>NUCLEOTIDE SEQUENCE</scope>
    <source>
        <strain evidence="2">K16</strain>
    </source>
</reference>
<evidence type="ECO:0000313" key="2">
    <source>
        <dbReference type="EMBL" id="KAK4383272.1"/>
    </source>
</evidence>
<name>A0AAE1VXX6_9LAMI</name>
<dbReference type="InterPro" id="IPR002156">
    <property type="entry name" value="RNaseH_domain"/>
</dbReference>
<keyword evidence="3" id="KW-1185">Reference proteome</keyword>
<dbReference type="PANTHER" id="PTHR47074">
    <property type="entry name" value="BNAC02G40300D PROTEIN"/>
    <property type="match status" value="1"/>
</dbReference>
<dbReference type="PANTHER" id="PTHR47074:SF48">
    <property type="entry name" value="POLYNUCLEOTIDYL TRANSFERASE, RIBONUCLEASE H-LIKE SUPERFAMILY PROTEIN"/>
    <property type="match status" value="1"/>
</dbReference>
<feature type="domain" description="RNase H type-1" evidence="1">
    <location>
        <begin position="2"/>
        <end position="109"/>
    </location>
</feature>
<evidence type="ECO:0000313" key="3">
    <source>
        <dbReference type="Proteomes" id="UP001289374"/>
    </source>
</evidence>
<dbReference type="Gene3D" id="3.30.420.10">
    <property type="entry name" value="Ribonuclease H-like superfamily/Ribonuclease H"/>
    <property type="match status" value="1"/>
</dbReference>
<evidence type="ECO:0000259" key="1">
    <source>
        <dbReference type="Pfam" id="PF13456"/>
    </source>
</evidence>
<organism evidence="2 3">
    <name type="scientific">Sesamum angolense</name>
    <dbReference type="NCBI Taxonomy" id="2727404"/>
    <lineage>
        <taxon>Eukaryota</taxon>
        <taxon>Viridiplantae</taxon>
        <taxon>Streptophyta</taxon>
        <taxon>Embryophyta</taxon>
        <taxon>Tracheophyta</taxon>
        <taxon>Spermatophyta</taxon>
        <taxon>Magnoliopsida</taxon>
        <taxon>eudicotyledons</taxon>
        <taxon>Gunneridae</taxon>
        <taxon>Pentapetalae</taxon>
        <taxon>asterids</taxon>
        <taxon>lamiids</taxon>
        <taxon>Lamiales</taxon>
        <taxon>Pedaliaceae</taxon>
        <taxon>Sesamum</taxon>
    </lineage>
</organism>
<sequence>MGVGVVARNVNGACMPWVSRRVVRPGDGEMAKAVALREAVQLATRKGWRSVIFEGDYANLIKKLCAPGRDFSSIEPIIVDIHVLASQFLACCFSLVKRSGNVLAHSFARTTRDFVEGDHVSPPAVANSVALDTTLQ</sequence>
<comment type="caution">
    <text evidence="2">The sequence shown here is derived from an EMBL/GenBank/DDBJ whole genome shotgun (WGS) entry which is preliminary data.</text>
</comment>
<dbReference type="InterPro" id="IPR052929">
    <property type="entry name" value="RNase_H-like_EbsB-rel"/>
</dbReference>
<dbReference type="InterPro" id="IPR036397">
    <property type="entry name" value="RNaseH_sf"/>
</dbReference>
<gene>
    <name evidence="2" type="ORF">Sango_2791600</name>
</gene>
<dbReference type="EMBL" id="JACGWL010000585">
    <property type="protein sequence ID" value="KAK4383272.1"/>
    <property type="molecule type" value="Genomic_DNA"/>
</dbReference>
<dbReference type="Proteomes" id="UP001289374">
    <property type="component" value="Unassembled WGS sequence"/>
</dbReference>
<proteinExistence type="predicted"/>
<dbReference type="CDD" id="cd06222">
    <property type="entry name" value="RNase_H_like"/>
    <property type="match status" value="1"/>
</dbReference>
<dbReference type="Pfam" id="PF13456">
    <property type="entry name" value="RVT_3"/>
    <property type="match status" value="1"/>
</dbReference>
<accession>A0AAE1VXX6</accession>
<dbReference type="GO" id="GO:0004523">
    <property type="term" value="F:RNA-DNA hybrid ribonuclease activity"/>
    <property type="evidence" value="ECO:0007669"/>
    <property type="project" value="InterPro"/>
</dbReference>
<dbReference type="InterPro" id="IPR044730">
    <property type="entry name" value="RNase_H-like_dom_plant"/>
</dbReference>
<dbReference type="AlphaFoldDB" id="A0AAE1VXX6"/>
<protein>
    <recommendedName>
        <fullName evidence="1">RNase H type-1 domain-containing protein</fullName>
    </recommendedName>
</protein>
<dbReference type="GO" id="GO:0003676">
    <property type="term" value="F:nucleic acid binding"/>
    <property type="evidence" value="ECO:0007669"/>
    <property type="project" value="InterPro"/>
</dbReference>